<dbReference type="eggNOG" id="COG2204">
    <property type="taxonomic scope" value="Bacteria"/>
</dbReference>
<keyword evidence="1" id="KW-0282">Flagellum</keyword>
<keyword evidence="1" id="KW-0969">Cilium</keyword>
<dbReference type="PROSITE" id="PS50045">
    <property type="entry name" value="SIGMA54_INTERACT_4"/>
    <property type="match status" value="1"/>
</dbReference>
<dbReference type="GO" id="GO:0005524">
    <property type="term" value="F:ATP binding"/>
    <property type="evidence" value="ECO:0007669"/>
    <property type="project" value="InterPro"/>
</dbReference>
<dbReference type="InterPro" id="IPR002197">
    <property type="entry name" value="HTH_Fis"/>
</dbReference>
<comment type="caution">
    <text evidence="1">The sequence shown here is derived from an EMBL/GenBank/DDBJ whole genome shotgun (WGS) entry which is preliminary data.</text>
</comment>
<dbReference type="Gene3D" id="1.10.10.60">
    <property type="entry name" value="Homeodomain-like"/>
    <property type="match status" value="1"/>
</dbReference>
<dbReference type="InterPro" id="IPR003593">
    <property type="entry name" value="AAA+_ATPase"/>
</dbReference>
<sequence length="365" mass="40473">MSNSWIGSSSQTLELKGLVSQIANTDAPVLIRGSSGVGKEIVAQYIHRSSDRAASGEFVAVNCAAIPHDLLESELFGHVRGAFSGAISDYKGRFRQAHGGTLFLDEIGDMPEQLQVKLLRIIQDGRVRPLGADKEIQTDSRIISATHLDMEEAIKVGSFREDLFFRLNVVPLFVADLRERQEEIPDLFEFFANKYASSHPPISLCPYSSALIMTYDWPGNVRELENFCQRLSIFYPGQKINVRSISQQFIPPGMRSIISEVAAIGSGSALPDLESIGLNAADYDSAAAQSETDSLHTLQDFDRWIGIGLEDLDVSEGLKQSMTEIEKRLISSALKLVNYNVSECSRLLKVNRTTLIDKINRYEIL</sequence>
<dbReference type="Gene3D" id="1.10.8.60">
    <property type="match status" value="1"/>
</dbReference>
<dbReference type="InterPro" id="IPR009057">
    <property type="entry name" value="Homeodomain-like_sf"/>
</dbReference>
<dbReference type="GO" id="GO:0043565">
    <property type="term" value="F:sequence-specific DNA binding"/>
    <property type="evidence" value="ECO:0007669"/>
    <property type="project" value="InterPro"/>
</dbReference>
<organism evidence="1 2">
    <name type="scientific">Aequoribacter fuscus</name>
    <dbReference type="NCBI Taxonomy" id="2518989"/>
    <lineage>
        <taxon>Bacteria</taxon>
        <taxon>Pseudomonadati</taxon>
        <taxon>Pseudomonadota</taxon>
        <taxon>Gammaproteobacteria</taxon>
        <taxon>Cellvibrionales</taxon>
        <taxon>Halieaceae</taxon>
        <taxon>Aequoribacter</taxon>
    </lineage>
</organism>
<proteinExistence type="predicted"/>
<dbReference type="PANTHER" id="PTHR32071">
    <property type="entry name" value="TRANSCRIPTIONAL REGULATORY PROTEIN"/>
    <property type="match status" value="1"/>
</dbReference>
<dbReference type="RefSeq" id="WP_009576168.1">
    <property type="nucleotide sequence ID" value="NZ_AEIG01000057.1"/>
</dbReference>
<dbReference type="InterPro" id="IPR025943">
    <property type="entry name" value="Sigma_54_int_dom_ATP-bd_2"/>
</dbReference>
<dbReference type="STRING" id="2518989.IMCC3088_1928"/>
<evidence type="ECO:0000313" key="1">
    <source>
        <dbReference type="EMBL" id="EGG29299.1"/>
    </source>
</evidence>
<protein>
    <submittedName>
        <fullName evidence="1">Flagellar regulatory protein FleQ</fullName>
    </submittedName>
</protein>
<dbReference type="Proteomes" id="UP000005615">
    <property type="component" value="Unassembled WGS sequence"/>
</dbReference>
<dbReference type="InterPro" id="IPR027417">
    <property type="entry name" value="P-loop_NTPase"/>
</dbReference>
<dbReference type="GO" id="GO:0006355">
    <property type="term" value="P:regulation of DNA-templated transcription"/>
    <property type="evidence" value="ECO:0007669"/>
    <property type="project" value="InterPro"/>
</dbReference>
<dbReference type="PROSITE" id="PS00688">
    <property type="entry name" value="SIGMA54_INTERACT_3"/>
    <property type="match status" value="1"/>
</dbReference>
<dbReference type="InterPro" id="IPR002078">
    <property type="entry name" value="Sigma_54_int"/>
</dbReference>
<dbReference type="FunFam" id="3.40.50.300:FF:000006">
    <property type="entry name" value="DNA-binding transcriptional regulator NtrC"/>
    <property type="match status" value="1"/>
</dbReference>
<reference evidence="1 2" key="1">
    <citation type="journal article" date="2011" name="J. Bacteriol.">
        <title>Genome sequence of strain IMCC3088, a proteorhodopsin-containing marine bacterium belonging to the OM60/NOR5 clade.</title>
        <authorList>
            <person name="Jang Y."/>
            <person name="Oh H.M."/>
            <person name="Kang I."/>
            <person name="Lee K."/>
            <person name="Yang S.J."/>
            <person name="Cho J.C."/>
        </authorList>
    </citation>
    <scope>NUCLEOTIDE SEQUENCE [LARGE SCALE GENOMIC DNA]</scope>
    <source>
        <strain evidence="1 2">IMCC3088</strain>
    </source>
</reference>
<dbReference type="Pfam" id="PF02954">
    <property type="entry name" value="HTH_8"/>
    <property type="match status" value="1"/>
</dbReference>
<dbReference type="CDD" id="cd00009">
    <property type="entry name" value="AAA"/>
    <property type="match status" value="1"/>
</dbReference>
<dbReference type="SUPFAM" id="SSF52540">
    <property type="entry name" value="P-loop containing nucleoside triphosphate hydrolases"/>
    <property type="match status" value="1"/>
</dbReference>
<gene>
    <name evidence="1" type="ORF">IMCC3088_1928</name>
</gene>
<dbReference type="OrthoDB" id="9804019at2"/>
<dbReference type="SUPFAM" id="SSF46689">
    <property type="entry name" value="Homeodomain-like"/>
    <property type="match status" value="1"/>
</dbReference>
<dbReference type="Gene3D" id="3.40.50.300">
    <property type="entry name" value="P-loop containing nucleotide triphosphate hydrolases"/>
    <property type="match status" value="1"/>
</dbReference>
<evidence type="ECO:0000313" key="2">
    <source>
        <dbReference type="Proteomes" id="UP000005615"/>
    </source>
</evidence>
<keyword evidence="1" id="KW-0966">Cell projection</keyword>
<dbReference type="InterPro" id="IPR058031">
    <property type="entry name" value="AAA_lid_NorR"/>
</dbReference>
<accession>F3L304</accession>
<dbReference type="PROSITE" id="PS00676">
    <property type="entry name" value="SIGMA54_INTERACT_2"/>
    <property type="match status" value="1"/>
</dbReference>
<name>F3L304_9GAMM</name>
<dbReference type="InterPro" id="IPR025944">
    <property type="entry name" value="Sigma_54_int_dom_CS"/>
</dbReference>
<dbReference type="Pfam" id="PF25601">
    <property type="entry name" value="AAA_lid_14"/>
    <property type="match status" value="1"/>
</dbReference>
<dbReference type="SMART" id="SM00382">
    <property type="entry name" value="AAA"/>
    <property type="match status" value="1"/>
</dbReference>
<dbReference type="Pfam" id="PF00158">
    <property type="entry name" value="Sigma54_activat"/>
    <property type="match status" value="1"/>
</dbReference>
<dbReference type="EMBL" id="AEIG01000057">
    <property type="protein sequence ID" value="EGG29299.1"/>
    <property type="molecule type" value="Genomic_DNA"/>
</dbReference>
<keyword evidence="2" id="KW-1185">Reference proteome</keyword>
<dbReference type="AlphaFoldDB" id="F3L304"/>
<dbReference type="PANTHER" id="PTHR32071:SF117">
    <property type="entry name" value="PTS-DEPENDENT DIHYDROXYACETONE KINASE OPERON REGULATORY PROTEIN-RELATED"/>
    <property type="match status" value="1"/>
</dbReference>